<comment type="similarity">
    <text evidence="1">Belongs to the metallo-dependent hydrolases superfamily. NagA family.</text>
</comment>
<dbReference type="InterPro" id="IPR011059">
    <property type="entry name" value="Metal-dep_hydrolase_composite"/>
</dbReference>
<dbReference type="InterPro" id="IPR006680">
    <property type="entry name" value="Amidohydro-rel"/>
</dbReference>
<evidence type="ECO:0000313" key="5">
    <source>
        <dbReference type="Proteomes" id="UP001324287"/>
    </source>
</evidence>
<dbReference type="SUPFAM" id="SSF51338">
    <property type="entry name" value="Composite domain of metallo-dependent hydrolases"/>
    <property type="match status" value="1"/>
</dbReference>
<dbReference type="SUPFAM" id="SSF51556">
    <property type="entry name" value="Metallo-dependent hydrolases"/>
    <property type="match status" value="1"/>
</dbReference>
<name>A0ABZ1B0A2_9ACTN</name>
<evidence type="ECO:0000256" key="1">
    <source>
        <dbReference type="ARBA" id="ARBA00010716"/>
    </source>
</evidence>
<sequence>MRSARPRHLRDPAPADVGRLLDAARGTLRQVTVAPELPGAFLAIELLTGAGVPVAVGHTEADLATTARAFDAGARLLTHAFNAMPGLHARAPGPVMAAVADPRVTLEVVLDGVHVHPALVGLLAGAAPGRIALVSDAMAAAGAADGRYRLGGLDVDVRNGRALLAGTGTLAGSTLTLDTALRLAVTEAGLDPVAAVTALTATPARVLDLDDRFGRLAPGYAADAVVLDRDWTVRSVWADGQPVAP</sequence>
<proteinExistence type="inferred from homology"/>
<dbReference type="Pfam" id="PF01979">
    <property type="entry name" value="Amidohydro_1"/>
    <property type="match status" value="1"/>
</dbReference>
<keyword evidence="5" id="KW-1185">Reference proteome</keyword>
<dbReference type="Gene3D" id="2.30.40.10">
    <property type="entry name" value="Urease, subunit C, domain 1"/>
    <property type="match status" value="1"/>
</dbReference>
<dbReference type="Gene3D" id="3.20.20.140">
    <property type="entry name" value="Metal-dependent hydrolases"/>
    <property type="match status" value="1"/>
</dbReference>
<organism evidence="4 5">
    <name type="scientific">Blastococcus brunescens</name>
    <dbReference type="NCBI Taxonomy" id="1564165"/>
    <lineage>
        <taxon>Bacteria</taxon>
        <taxon>Bacillati</taxon>
        <taxon>Actinomycetota</taxon>
        <taxon>Actinomycetes</taxon>
        <taxon>Geodermatophilales</taxon>
        <taxon>Geodermatophilaceae</taxon>
        <taxon>Blastococcus</taxon>
    </lineage>
</organism>
<dbReference type="Proteomes" id="UP001324287">
    <property type="component" value="Chromosome"/>
</dbReference>
<dbReference type="PANTHER" id="PTHR11113">
    <property type="entry name" value="N-ACETYLGLUCOSAMINE-6-PHOSPHATE DEACETYLASE"/>
    <property type="match status" value="1"/>
</dbReference>
<feature type="domain" description="Amidohydrolase-related" evidence="3">
    <location>
        <begin position="49"/>
        <end position="243"/>
    </location>
</feature>
<dbReference type="PANTHER" id="PTHR11113:SF14">
    <property type="entry name" value="N-ACETYLGLUCOSAMINE-6-PHOSPHATE DEACETYLASE"/>
    <property type="match status" value="1"/>
</dbReference>
<gene>
    <name evidence="4" type="ORF">U6N30_32635</name>
</gene>
<accession>A0ABZ1B0A2</accession>
<evidence type="ECO:0000313" key="4">
    <source>
        <dbReference type="EMBL" id="WRL64242.1"/>
    </source>
</evidence>
<evidence type="ECO:0000259" key="3">
    <source>
        <dbReference type="Pfam" id="PF01979"/>
    </source>
</evidence>
<dbReference type="RefSeq" id="WP_324275570.1">
    <property type="nucleotide sequence ID" value="NZ_CP141261.1"/>
</dbReference>
<keyword evidence="2" id="KW-0378">Hydrolase</keyword>
<dbReference type="InterPro" id="IPR032466">
    <property type="entry name" value="Metal_Hydrolase"/>
</dbReference>
<dbReference type="EMBL" id="CP141261">
    <property type="protein sequence ID" value="WRL64242.1"/>
    <property type="molecule type" value="Genomic_DNA"/>
</dbReference>
<reference evidence="4 5" key="1">
    <citation type="submission" date="2023-12" db="EMBL/GenBank/DDBJ databases">
        <title>Blastococcus brunescens sp. nov., an actonobacterium isolated from sandstone collected in sahara desert.</title>
        <authorList>
            <person name="Gtari M."/>
            <person name="Ghodhbane F."/>
        </authorList>
    </citation>
    <scope>NUCLEOTIDE SEQUENCE [LARGE SCALE GENOMIC DNA]</scope>
    <source>
        <strain evidence="4 5">BMG 8361</strain>
    </source>
</reference>
<evidence type="ECO:0000256" key="2">
    <source>
        <dbReference type="ARBA" id="ARBA00022801"/>
    </source>
</evidence>
<protein>
    <submittedName>
        <fullName evidence="4">Amidohydrolase family protein</fullName>
    </submittedName>
</protein>